<keyword evidence="3" id="KW-0813">Transport</keyword>
<dbReference type="STRING" id="1537102.L1LAP9"/>
<comment type="subcellular location">
    <subcellularLocation>
        <location evidence="1">Membrane</location>
        <topology evidence="1">Multi-pass membrane protein</topology>
    </subcellularLocation>
</comment>
<dbReference type="InterPro" id="IPR039309">
    <property type="entry name" value="BT1"/>
</dbReference>
<dbReference type="GO" id="GO:0016020">
    <property type="term" value="C:membrane"/>
    <property type="evidence" value="ECO:0007669"/>
    <property type="project" value="UniProtKB-SubCell"/>
</dbReference>
<comment type="caution">
    <text evidence="8">The sequence shown here is derived from an EMBL/GenBank/DDBJ whole genome shotgun (WGS) entry which is preliminary data.</text>
</comment>
<dbReference type="Proteomes" id="UP000031512">
    <property type="component" value="Unassembled WGS sequence"/>
</dbReference>
<feature type="transmembrane region" description="Helical" evidence="7">
    <location>
        <begin position="328"/>
        <end position="349"/>
    </location>
</feature>
<evidence type="ECO:0000256" key="3">
    <source>
        <dbReference type="ARBA" id="ARBA00022448"/>
    </source>
</evidence>
<name>L1LAP9_THEEQ</name>
<dbReference type="OrthoDB" id="754047at2759"/>
<dbReference type="PANTHER" id="PTHR31585">
    <property type="entry name" value="FOLATE-BIOPTERIN TRANSPORTER 1, CHLOROPLASTIC"/>
    <property type="match status" value="1"/>
</dbReference>
<dbReference type="AlphaFoldDB" id="L1LAP9"/>
<dbReference type="VEuPathDB" id="PiroplasmaDB:BEWA_048630"/>
<dbReference type="GeneID" id="15804161"/>
<feature type="transmembrane region" description="Helical" evidence="7">
    <location>
        <begin position="43"/>
        <end position="68"/>
    </location>
</feature>
<keyword evidence="4 7" id="KW-0812">Transmembrane</keyword>
<evidence type="ECO:0000313" key="8">
    <source>
        <dbReference type="EMBL" id="EKX72396.1"/>
    </source>
</evidence>
<feature type="transmembrane region" description="Helical" evidence="7">
    <location>
        <begin position="163"/>
        <end position="182"/>
    </location>
</feature>
<dbReference type="EMBL" id="ACOU01000007">
    <property type="protein sequence ID" value="EKX72396.1"/>
    <property type="molecule type" value="Genomic_DNA"/>
</dbReference>
<dbReference type="SUPFAM" id="SSF103473">
    <property type="entry name" value="MFS general substrate transporter"/>
    <property type="match status" value="1"/>
</dbReference>
<evidence type="ECO:0000256" key="4">
    <source>
        <dbReference type="ARBA" id="ARBA00022692"/>
    </source>
</evidence>
<dbReference type="PANTHER" id="PTHR31585:SF0">
    <property type="entry name" value="FOLATE-BIOPTERIN TRANSPORTER 1, CHLOROPLASTIC"/>
    <property type="match status" value="1"/>
</dbReference>
<sequence>MVFAFMSDSFPIFGSKRKSYLVLGSLVLMSSLVILGTSTDQGIVATTFLLAMCSLGMTLCNVVSEALLVESGASKSDYQVTNSVSIYYIARRLVWVSMVYLSAILMMSMSKRRVFLLSAVIPSVVLVVALFVRERQVRRPPTVGHQVSNFVTFTQIPEIRKPAFFLFLISVAPTSGIAMFYFMTEGLKFEPELFGRLAVIQTVASIVGIYCSSRWLKRADPRLFFMFSTLLIATFSFFSLVVVKRWNVKLGLPDAIFVITDNIIVELVTEIYALPIYAMVTRICPEGIESSVYSMLWSVQVIGGNVNVYLSCLTMYMFGLDGKHFERLASFLVMCTILHLLPILFVWMIPGRTSGAELDV</sequence>
<feature type="transmembrane region" description="Helical" evidence="7">
    <location>
        <begin position="223"/>
        <end position="243"/>
    </location>
</feature>
<gene>
    <name evidence="8" type="ORF">BEWA_048630</name>
</gene>
<keyword evidence="5 7" id="KW-1133">Transmembrane helix</keyword>
<evidence type="ECO:0000256" key="2">
    <source>
        <dbReference type="ARBA" id="ARBA00007015"/>
    </source>
</evidence>
<feature type="transmembrane region" description="Helical" evidence="7">
    <location>
        <begin position="20"/>
        <end position="37"/>
    </location>
</feature>
<evidence type="ECO:0000256" key="5">
    <source>
        <dbReference type="ARBA" id="ARBA00022989"/>
    </source>
</evidence>
<evidence type="ECO:0000256" key="7">
    <source>
        <dbReference type="SAM" id="Phobius"/>
    </source>
</evidence>
<feature type="transmembrane region" description="Helical" evidence="7">
    <location>
        <begin position="194"/>
        <end position="211"/>
    </location>
</feature>
<evidence type="ECO:0000256" key="6">
    <source>
        <dbReference type="ARBA" id="ARBA00023136"/>
    </source>
</evidence>
<keyword evidence="6 7" id="KW-0472">Membrane</keyword>
<dbReference type="eggNOG" id="ENOG502QPYM">
    <property type="taxonomic scope" value="Eukaryota"/>
</dbReference>
<feature type="transmembrane region" description="Helical" evidence="7">
    <location>
        <begin position="89"/>
        <end position="108"/>
    </location>
</feature>
<organism evidence="8 9">
    <name type="scientific">Theileria equi strain WA</name>
    <dbReference type="NCBI Taxonomy" id="1537102"/>
    <lineage>
        <taxon>Eukaryota</taxon>
        <taxon>Sar</taxon>
        <taxon>Alveolata</taxon>
        <taxon>Apicomplexa</taxon>
        <taxon>Aconoidasida</taxon>
        <taxon>Piroplasmida</taxon>
        <taxon>Theileriidae</taxon>
        <taxon>Theileria</taxon>
    </lineage>
</organism>
<feature type="transmembrane region" description="Helical" evidence="7">
    <location>
        <begin position="114"/>
        <end position="132"/>
    </location>
</feature>
<evidence type="ECO:0000313" key="9">
    <source>
        <dbReference type="Proteomes" id="UP000031512"/>
    </source>
</evidence>
<reference evidence="8 9" key="1">
    <citation type="journal article" date="2012" name="BMC Genomics">
        <title>Comparative genomic analysis and phylogenetic position of Theileria equi.</title>
        <authorList>
            <person name="Kappmeyer L.S."/>
            <person name="Thiagarajan M."/>
            <person name="Herndon D.R."/>
            <person name="Ramsay J.D."/>
            <person name="Caler E."/>
            <person name="Djikeng A."/>
            <person name="Gillespie J.J."/>
            <person name="Lau A.O."/>
            <person name="Roalson E.H."/>
            <person name="Silva J.C."/>
            <person name="Silva M.G."/>
            <person name="Suarez C.E."/>
            <person name="Ueti M.W."/>
            <person name="Nene V.M."/>
            <person name="Mealey R.H."/>
            <person name="Knowles D.P."/>
            <person name="Brayton K.A."/>
        </authorList>
    </citation>
    <scope>NUCLEOTIDE SEQUENCE [LARGE SCALE GENOMIC DNA]</scope>
    <source>
        <strain evidence="8 9">WA</strain>
    </source>
</reference>
<accession>L1LAP9</accession>
<dbReference type="InterPro" id="IPR036259">
    <property type="entry name" value="MFS_trans_sf"/>
</dbReference>
<dbReference type="Gene3D" id="1.20.1250.20">
    <property type="entry name" value="MFS general substrate transporter like domains"/>
    <property type="match status" value="1"/>
</dbReference>
<dbReference type="Pfam" id="PF03092">
    <property type="entry name" value="BT1"/>
    <property type="match status" value="1"/>
</dbReference>
<comment type="similarity">
    <text evidence="2">Belongs to the major facilitator superfamily. Folate-biopterin transporter (TC 2.A.71) family.</text>
</comment>
<keyword evidence="9" id="KW-1185">Reference proteome</keyword>
<dbReference type="KEGG" id="beq:BEWA_048630"/>
<proteinExistence type="inferred from homology"/>
<feature type="transmembrane region" description="Helical" evidence="7">
    <location>
        <begin position="292"/>
        <end position="316"/>
    </location>
</feature>
<evidence type="ECO:0000256" key="1">
    <source>
        <dbReference type="ARBA" id="ARBA00004141"/>
    </source>
</evidence>
<dbReference type="RefSeq" id="XP_004831848.1">
    <property type="nucleotide sequence ID" value="XM_004831791.1"/>
</dbReference>
<protein>
    <submittedName>
        <fullName evidence="8">BT1 folate/biopterin transporter family protein</fullName>
    </submittedName>
</protein>